<evidence type="ECO:0000256" key="2">
    <source>
        <dbReference type="ARBA" id="ARBA00022448"/>
    </source>
</evidence>
<keyword evidence="5 6" id="KW-0472">Membrane</keyword>
<dbReference type="EMBL" id="JAINVV010000007">
    <property type="protein sequence ID" value="MBY8823744.1"/>
    <property type="molecule type" value="Genomic_DNA"/>
</dbReference>
<evidence type="ECO:0000313" key="9">
    <source>
        <dbReference type="Proteomes" id="UP000706039"/>
    </source>
</evidence>
<evidence type="ECO:0000256" key="6">
    <source>
        <dbReference type="SAM" id="Phobius"/>
    </source>
</evidence>
<dbReference type="Gene3D" id="1.20.1250.20">
    <property type="entry name" value="MFS general substrate transporter like domains"/>
    <property type="match status" value="2"/>
</dbReference>
<keyword evidence="3 6" id="KW-0812">Transmembrane</keyword>
<dbReference type="PROSITE" id="PS50850">
    <property type="entry name" value="MFS"/>
    <property type="match status" value="1"/>
</dbReference>
<dbReference type="InterPro" id="IPR036259">
    <property type="entry name" value="MFS_trans_sf"/>
</dbReference>
<evidence type="ECO:0000313" key="8">
    <source>
        <dbReference type="EMBL" id="MBY8823744.1"/>
    </source>
</evidence>
<comment type="subcellular location">
    <subcellularLocation>
        <location evidence="1">Membrane</location>
        <topology evidence="1">Multi-pass membrane protein</topology>
    </subcellularLocation>
</comment>
<evidence type="ECO:0000256" key="1">
    <source>
        <dbReference type="ARBA" id="ARBA00004141"/>
    </source>
</evidence>
<evidence type="ECO:0000259" key="7">
    <source>
        <dbReference type="PROSITE" id="PS50850"/>
    </source>
</evidence>
<keyword evidence="4 6" id="KW-1133">Transmembrane helix</keyword>
<feature type="transmembrane region" description="Helical" evidence="6">
    <location>
        <begin position="412"/>
        <end position="433"/>
    </location>
</feature>
<feature type="transmembrane region" description="Helical" evidence="6">
    <location>
        <begin position="91"/>
        <end position="110"/>
    </location>
</feature>
<evidence type="ECO:0000256" key="5">
    <source>
        <dbReference type="ARBA" id="ARBA00023136"/>
    </source>
</evidence>
<feature type="transmembrane region" description="Helical" evidence="6">
    <location>
        <begin position="21"/>
        <end position="38"/>
    </location>
</feature>
<feature type="transmembrane region" description="Helical" evidence="6">
    <location>
        <begin position="378"/>
        <end position="400"/>
    </location>
</feature>
<dbReference type="InterPro" id="IPR044770">
    <property type="entry name" value="MFS_spinster-like"/>
</dbReference>
<feature type="transmembrane region" description="Helical" evidence="6">
    <location>
        <begin position="243"/>
        <end position="263"/>
    </location>
</feature>
<feature type="domain" description="Major facilitator superfamily (MFS) profile" evidence="7">
    <location>
        <begin position="25"/>
        <end position="439"/>
    </location>
</feature>
<dbReference type="InterPro" id="IPR011701">
    <property type="entry name" value="MFS"/>
</dbReference>
<dbReference type="InterPro" id="IPR020846">
    <property type="entry name" value="MFS_dom"/>
</dbReference>
<protein>
    <submittedName>
        <fullName evidence="8">MFS transporter</fullName>
    </submittedName>
</protein>
<feature type="transmembrane region" description="Helical" evidence="6">
    <location>
        <begin position="193"/>
        <end position="212"/>
    </location>
</feature>
<feature type="transmembrane region" description="Helical" evidence="6">
    <location>
        <begin position="316"/>
        <end position="337"/>
    </location>
</feature>
<keyword evidence="9" id="KW-1185">Reference proteome</keyword>
<sequence>MTVAAQAPEGSADGAPVSYRYGWYTAIVLMVAYTLSFLDRQILTLMVGPIKADLGITDTQFALLTGGAFALFYTAMALPMGWMADRYPRKWIIAAGISVWSLATGACALARTFPALMAARICVGVGEATLSPSAYSLLRDRFDDTRLPRAMSIYSLGIFIGAGTALILGGIIVGALETTPYVTFPLLGTYKSWHAVFLIIGPPGLLIALWVATLREPARKKTIDKVDTGSFSLTVIGQFLGKWPLMGVSLFIGAGFLSILSYLDAWYPELFIRMHGWKADEAGWVNGLASLTAGPAGMVFAGWYSSRCIARGQVDACIMMATVCAIGLSIFGTLMPLMPNATLMAVMIWPIKFFGGFNPVLIPAAVQMIAPHNLRAQLGALFLLSTGILGTALGPIVPAAMSDYIIMDESKLNISIAITAAIVGPITAILLTVGRRQFRERVAAMRAG</sequence>
<keyword evidence="2" id="KW-0813">Transport</keyword>
<dbReference type="SUPFAM" id="SSF103473">
    <property type="entry name" value="MFS general substrate transporter"/>
    <property type="match status" value="1"/>
</dbReference>
<reference evidence="8 9" key="1">
    <citation type="submission" date="2021-08" db="EMBL/GenBank/DDBJ databases">
        <authorList>
            <person name="Tuo L."/>
        </authorList>
    </citation>
    <scope>NUCLEOTIDE SEQUENCE [LARGE SCALE GENOMIC DNA]</scope>
    <source>
        <strain evidence="8 9">JCM 31229</strain>
    </source>
</reference>
<evidence type="ECO:0000256" key="3">
    <source>
        <dbReference type="ARBA" id="ARBA00022692"/>
    </source>
</evidence>
<organism evidence="8 9">
    <name type="scientific">Sphingomonas colocasiae</name>
    <dbReference type="NCBI Taxonomy" id="1848973"/>
    <lineage>
        <taxon>Bacteria</taxon>
        <taxon>Pseudomonadati</taxon>
        <taxon>Pseudomonadota</taxon>
        <taxon>Alphaproteobacteria</taxon>
        <taxon>Sphingomonadales</taxon>
        <taxon>Sphingomonadaceae</taxon>
        <taxon>Sphingomonas</taxon>
    </lineage>
</organism>
<dbReference type="PANTHER" id="PTHR23505:SF79">
    <property type="entry name" value="PROTEIN SPINSTER"/>
    <property type="match status" value="1"/>
</dbReference>
<dbReference type="Proteomes" id="UP000706039">
    <property type="component" value="Unassembled WGS sequence"/>
</dbReference>
<dbReference type="Pfam" id="PF07690">
    <property type="entry name" value="MFS_1"/>
    <property type="match status" value="1"/>
</dbReference>
<feature type="transmembrane region" description="Helical" evidence="6">
    <location>
        <begin position="343"/>
        <end position="366"/>
    </location>
</feature>
<feature type="transmembrane region" description="Helical" evidence="6">
    <location>
        <begin position="59"/>
        <end position="79"/>
    </location>
</feature>
<feature type="transmembrane region" description="Helical" evidence="6">
    <location>
        <begin position="151"/>
        <end position="173"/>
    </location>
</feature>
<feature type="transmembrane region" description="Helical" evidence="6">
    <location>
        <begin position="283"/>
        <end position="304"/>
    </location>
</feature>
<name>A0ABS7PRZ5_9SPHN</name>
<dbReference type="RefSeq" id="WP_222990854.1">
    <property type="nucleotide sequence ID" value="NZ_JAINVV010000007.1"/>
</dbReference>
<evidence type="ECO:0000256" key="4">
    <source>
        <dbReference type="ARBA" id="ARBA00022989"/>
    </source>
</evidence>
<gene>
    <name evidence="8" type="ORF">K7G82_15675</name>
</gene>
<proteinExistence type="predicted"/>
<comment type="caution">
    <text evidence="8">The sequence shown here is derived from an EMBL/GenBank/DDBJ whole genome shotgun (WGS) entry which is preliminary data.</text>
</comment>
<accession>A0ABS7PRZ5</accession>
<dbReference type="PANTHER" id="PTHR23505">
    <property type="entry name" value="SPINSTER"/>
    <property type="match status" value="1"/>
</dbReference>